<comment type="catalytic activity">
    <reaction evidence="1 8">
        <text>Hydrolysis of terminal non-reducing alpha-L-arabinofuranoside residues in alpha-L-arabinosides.</text>
        <dbReference type="EC" id="3.2.1.55"/>
    </reaction>
</comment>
<dbReference type="EC" id="3.2.1.55" evidence="8"/>
<accession>A0ABR3WYW7</accession>
<dbReference type="EMBL" id="JAWRVE010000043">
    <property type="protein sequence ID" value="KAL1868876.1"/>
    <property type="molecule type" value="Genomic_DNA"/>
</dbReference>
<dbReference type="CDD" id="cd08987">
    <property type="entry name" value="GH62"/>
    <property type="match status" value="1"/>
</dbReference>
<dbReference type="Pfam" id="PF03664">
    <property type="entry name" value="Glyco_hydro_62"/>
    <property type="match status" value="1"/>
</dbReference>
<name>A0ABR3WYW7_9PEZI</name>
<evidence type="ECO:0000256" key="1">
    <source>
        <dbReference type="ARBA" id="ARBA00001462"/>
    </source>
</evidence>
<evidence type="ECO:0000256" key="5">
    <source>
        <dbReference type="ARBA" id="ARBA00022729"/>
    </source>
</evidence>
<evidence type="ECO:0000256" key="2">
    <source>
        <dbReference type="ARBA" id="ARBA00004613"/>
    </source>
</evidence>
<feature type="chain" id="PRO_5046618089" description="Alpha-L-arabinofuranosidase" evidence="9">
    <location>
        <begin position="19"/>
        <end position="363"/>
    </location>
</feature>
<proteinExistence type="inferred from homology"/>
<keyword evidence="7 8" id="KW-0326">Glycosidase</keyword>
<keyword evidence="6 8" id="KW-0378">Hydrolase</keyword>
<organism evidence="10 11">
    <name type="scientific">Diaporthe australafricana</name>
    <dbReference type="NCBI Taxonomy" id="127596"/>
    <lineage>
        <taxon>Eukaryota</taxon>
        <taxon>Fungi</taxon>
        <taxon>Dikarya</taxon>
        <taxon>Ascomycota</taxon>
        <taxon>Pezizomycotina</taxon>
        <taxon>Sordariomycetes</taxon>
        <taxon>Sordariomycetidae</taxon>
        <taxon>Diaporthales</taxon>
        <taxon>Diaporthaceae</taxon>
        <taxon>Diaporthe</taxon>
    </lineage>
</organism>
<evidence type="ECO:0000256" key="4">
    <source>
        <dbReference type="ARBA" id="ARBA00022525"/>
    </source>
</evidence>
<evidence type="ECO:0000256" key="9">
    <source>
        <dbReference type="SAM" id="SignalP"/>
    </source>
</evidence>
<evidence type="ECO:0000313" key="10">
    <source>
        <dbReference type="EMBL" id="KAL1868876.1"/>
    </source>
</evidence>
<keyword evidence="5 8" id="KW-0732">Signal</keyword>
<sequence length="363" mass="39356">MLAPIITTLAVGAWAVLATPTKPPVQHRSSPLDAIPGLHSRQTGGLPSKFSWSSSDALVWPKDDGRNVAGIKYPSVIFYNDAYHVFASTAQDAGYSLVYFTFTDFAQANSSTFHYLDQTPIGTGYRAAPEVFYFAPHKLWYLVYQNGNVAYSTNPDVTDPAGWSAPTDFYAAGVPAAITDNIGDGYWVDMWVICDAANCHLFSSDDNGHLFRSQTALADFPGGMSEPVIAMQDTTNKFALYEASNVYSAGNGTYLLIVEAIDSASNRYFRSWTAGDLAGPWTPLADTEANPFARSSNVIFPSGNVWTHSISHGEVIRTSVDQTLSISPCGLRYLYQGLDPAAGGSYNSLPWRLGLITQTNSTC</sequence>
<dbReference type="PANTHER" id="PTHR40631:SF2">
    <property type="entry name" value="ALPHA-L-ARABINOFURANOSIDASE"/>
    <property type="match status" value="1"/>
</dbReference>
<dbReference type="SUPFAM" id="SSF75005">
    <property type="entry name" value="Arabinanase/levansucrase/invertase"/>
    <property type="match status" value="1"/>
</dbReference>
<gene>
    <name evidence="10" type="ORF">Daus18300_005712</name>
</gene>
<evidence type="ECO:0000313" key="11">
    <source>
        <dbReference type="Proteomes" id="UP001583177"/>
    </source>
</evidence>
<feature type="signal peptide" evidence="9">
    <location>
        <begin position="1"/>
        <end position="18"/>
    </location>
</feature>
<comment type="function">
    <text evidence="8">Alpha-L-arabinofuranosidase involved in the hydrolysis of xylan, a major structural heterogeneous polysaccharide found in plant biomass representing the second most abundant polysaccharide in the biosphere, after cellulose.</text>
</comment>
<keyword evidence="11" id="KW-1185">Reference proteome</keyword>
<evidence type="ECO:0000256" key="3">
    <source>
        <dbReference type="ARBA" id="ARBA00007396"/>
    </source>
</evidence>
<keyword evidence="4 8" id="KW-0964">Secreted</keyword>
<reference evidence="10 11" key="1">
    <citation type="journal article" date="2024" name="IMA Fungus">
        <title>IMA Genome - F19 : A genome assembly and annotation guide to empower mycologists, including annotated draft genome sequences of Ceratocystis pirilliformis, Diaporthe australafricana, Fusarium ophioides, Paecilomyces lecythidis, and Sporothrix stenoceras.</title>
        <authorList>
            <person name="Aylward J."/>
            <person name="Wilson A.M."/>
            <person name="Visagie C.M."/>
            <person name="Spraker J."/>
            <person name="Barnes I."/>
            <person name="Buitendag C."/>
            <person name="Ceriani C."/>
            <person name="Del Mar Angel L."/>
            <person name="du Plessis D."/>
            <person name="Fuchs T."/>
            <person name="Gasser K."/>
            <person name="Kramer D."/>
            <person name="Li W."/>
            <person name="Munsamy K."/>
            <person name="Piso A."/>
            <person name="Price J.L."/>
            <person name="Sonnekus B."/>
            <person name="Thomas C."/>
            <person name="van der Nest A."/>
            <person name="van Dijk A."/>
            <person name="van Heerden A."/>
            <person name="van Vuuren N."/>
            <person name="Yilmaz N."/>
            <person name="Duong T.A."/>
            <person name="van der Merwe N.A."/>
            <person name="Wingfield M.J."/>
            <person name="Wingfield B.D."/>
        </authorList>
    </citation>
    <scope>NUCLEOTIDE SEQUENCE [LARGE SCALE GENOMIC DNA]</scope>
    <source>
        <strain evidence="10 11">CMW 18300</strain>
    </source>
</reference>
<dbReference type="PANTHER" id="PTHR40631">
    <property type="entry name" value="ALPHA-L-ARABINOFURANOSIDASE AXHA-2-RELATED"/>
    <property type="match status" value="1"/>
</dbReference>
<protein>
    <recommendedName>
        <fullName evidence="8">Alpha-L-arabinofuranosidase</fullName>
        <ecNumber evidence="8">3.2.1.55</ecNumber>
    </recommendedName>
</protein>
<evidence type="ECO:0000256" key="7">
    <source>
        <dbReference type="ARBA" id="ARBA00023295"/>
    </source>
</evidence>
<comment type="caution">
    <text evidence="10">The sequence shown here is derived from an EMBL/GenBank/DDBJ whole genome shotgun (WGS) entry which is preliminary data.</text>
</comment>
<comment type="subcellular location">
    <subcellularLocation>
        <location evidence="2 8">Secreted</location>
    </subcellularLocation>
</comment>
<evidence type="ECO:0000256" key="6">
    <source>
        <dbReference type="ARBA" id="ARBA00022801"/>
    </source>
</evidence>
<dbReference type="Gene3D" id="2.115.10.20">
    <property type="entry name" value="Glycosyl hydrolase domain, family 43"/>
    <property type="match status" value="1"/>
</dbReference>
<evidence type="ECO:0000256" key="8">
    <source>
        <dbReference type="RuleBase" id="RU368117"/>
    </source>
</evidence>
<comment type="similarity">
    <text evidence="3 8">Belongs to the glycosyl hydrolase 62 family.</text>
</comment>
<dbReference type="Proteomes" id="UP001583177">
    <property type="component" value="Unassembled WGS sequence"/>
</dbReference>
<dbReference type="InterPro" id="IPR005193">
    <property type="entry name" value="GH62_arabinosidase"/>
</dbReference>
<dbReference type="InterPro" id="IPR023296">
    <property type="entry name" value="Glyco_hydro_beta-prop_sf"/>
</dbReference>